<reference evidence="5 6" key="2">
    <citation type="journal article" date="2017" name="Genome Biol.">
        <title>New reference genome sequences of hot pepper reveal the massive evolution of plant disease-resistance genes by retroduplication.</title>
        <authorList>
            <person name="Kim S."/>
            <person name="Park J."/>
            <person name="Yeom S.I."/>
            <person name="Kim Y.M."/>
            <person name="Seo E."/>
            <person name="Kim K.T."/>
            <person name="Kim M.S."/>
            <person name="Lee J.M."/>
            <person name="Cheong K."/>
            <person name="Shin H.S."/>
            <person name="Kim S.B."/>
            <person name="Han K."/>
            <person name="Lee J."/>
            <person name="Park M."/>
            <person name="Lee H.A."/>
            <person name="Lee H.Y."/>
            <person name="Lee Y."/>
            <person name="Oh S."/>
            <person name="Lee J.H."/>
            <person name="Choi E."/>
            <person name="Choi E."/>
            <person name="Lee S.E."/>
            <person name="Jeon J."/>
            <person name="Kim H."/>
            <person name="Choi G."/>
            <person name="Song H."/>
            <person name="Lee J."/>
            <person name="Lee S.C."/>
            <person name="Kwon J.K."/>
            <person name="Lee H.Y."/>
            <person name="Koo N."/>
            <person name="Hong Y."/>
            <person name="Kim R.W."/>
            <person name="Kang W.H."/>
            <person name="Huh J.H."/>
            <person name="Kang B.C."/>
            <person name="Yang T.J."/>
            <person name="Lee Y.H."/>
            <person name="Bennetzen J.L."/>
            <person name="Choi D."/>
        </authorList>
    </citation>
    <scope>NUCLEOTIDE SEQUENCE [LARGE SCALE GENOMIC DNA]</scope>
    <source>
        <strain evidence="6">cv. CM334</strain>
    </source>
</reference>
<dbReference type="InterPro" id="IPR029061">
    <property type="entry name" value="THDP-binding"/>
</dbReference>
<keyword evidence="4" id="KW-0670">Pyruvate</keyword>
<accession>A0A2G2YE20</accession>
<dbReference type="EC" id="1.2.4.1" evidence="4"/>
<keyword evidence="3 4" id="KW-0786">Thiamine pyrophosphate</keyword>
<dbReference type="GO" id="GO:0006086">
    <property type="term" value="P:pyruvate decarboxylation to acetyl-CoA"/>
    <property type="evidence" value="ECO:0007669"/>
    <property type="project" value="InterPro"/>
</dbReference>
<dbReference type="Proteomes" id="UP000222542">
    <property type="component" value="Unassembled WGS sequence"/>
</dbReference>
<dbReference type="Gene3D" id="3.40.50.970">
    <property type="match status" value="1"/>
</dbReference>
<name>A0A2G2YE20_CAPAN</name>
<gene>
    <name evidence="5" type="ORF">T459_27473</name>
</gene>
<comment type="function">
    <text evidence="4">The pyruvate dehydrogenase complex catalyzes the overall conversion of pyruvate to acetyl-CoA and CO2.</text>
</comment>
<dbReference type="PANTHER" id="PTHR11624">
    <property type="entry name" value="DEHYDROGENASE RELATED"/>
    <property type="match status" value="1"/>
</dbReference>
<dbReference type="GO" id="GO:0004739">
    <property type="term" value="F:pyruvate dehydrogenase (acetyl-transferring) activity"/>
    <property type="evidence" value="ECO:0007669"/>
    <property type="project" value="UniProtKB-UniRule"/>
</dbReference>
<sequence>MDARSLMSLMAIDHIINSTAKSNYMSAGQISVPIIFRGPNDAAARVGAQHSQGLTYPVAELFLEDVFEKKIRNLRLAAILRKSHAAHCIDLITSSDKFIVLRPVQLYVFQIARREGLSLWQELFPTLVSVSNKGPAQEHCDSSFMGKLSNDGNTFISKYPR</sequence>
<comment type="catalytic activity">
    <reaction evidence="4">
        <text>N(6)-[(R)-lipoyl]-L-lysyl-[protein] + pyruvate + H(+) = N(6)-[(R)-S(8)-acetyldihydrolipoyl]-L-lysyl-[protein] + CO2</text>
        <dbReference type="Rhea" id="RHEA:19189"/>
        <dbReference type="Rhea" id="RHEA-COMP:10474"/>
        <dbReference type="Rhea" id="RHEA-COMP:10478"/>
        <dbReference type="ChEBI" id="CHEBI:15361"/>
        <dbReference type="ChEBI" id="CHEBI:15378"/>
        <dbReference type="ChEBI" id="CHEBI:16526"/>
        <dbReference type="ChEBI" id="CHEBI:83099"/>
        <dbReference type="ChEBI" id="CHEBI:83111"/>
        <dbReference type="EC" id="1.2.4.1"/>
    </reaction>
</comment>
<evidence type="ECO:0000256" key="1">
    <source>
        <dbReference type="ARBA" id="ARBA00001964"/>
    </source>
</evidence>
<dbReference type="AlphaFoldDB" id="A0A2G2YE20"/>
<organism evidence="5 6">
    <name type="scientific">Capsicum annuum</name>
    <name type="common">Capsicum pepper</name>
    <dbReference type="NCBI Taxonomy" id="4072"/>
    <lineage>
        <taxon>Eukaryota</taxon>
        <taxon>Viridiplantae</taxon>
        <taxon>Streptophyta</taxon>
        <taxon>Embryophyta</taxon>
        <taxon>Tracheophyta</taxon>
        <taxon>Spermatophyta</taxon>
        <taxon>Magnoliopsida</taxon>
        <taxon>eudicotyledons</taxon>
        <taxon>Gunneridae</taxon>
        <taxon>Pentapetalae</taxon>
        <taxon>asterids</taxon>
        <taxon>lamiids</taxon>
        <taxon>Solanales</taxon>
        <taxon>Solanaceae</taxon>
        <taxon>Solanoideae</taxon>
        <taxon>Capsiceae</taxon>
        <taxon>Capsicum</taxon>
    </lineage>
</organism>
<protein>
    <recommendedName>
        <fullName evidence="4">Pyruvate dehydrogenase E1 component subunit beta</fullName>
        <ecNumber evidence="4">1.2.4.1</ecNumber>
    </recommendedName>
</protein>
<evidence type="ECO:0000313" key="5">
    <source>
        <dbReference type="EMBL" id="PHT67986.1"/>
    </source>
</evidence>
<dbReference type="SUPFAM" id="SSF52518">
    <property type="entry name" value="Thiamin diphosphate-binding fold (THDP-binding)"/>
    <property type="match status" value="1"/>
</dbReference>
<dbReference type="Gramene" id="PHT67986">
    <property type="protein sequence ID" value="PHT67986"/>
    <property type="gene ID" value="T459_27473"/>
</dbReference>
<proteinExistence type="predicted"/>
<dbReference type="InterPro" id="IPR027110">
    <property type="entry name" value="PDHB_mito-type"/>
</dbReference>
<dbReference type="EMBL" id="AYRZ02000011">
    <property type="protein sequence ID" value="PHT67986.1"/>
    <property type="molecule type" value="Genomic_DNA"/>
</dbReference>
<dbReference type="STRING" id="4072.A0A2G2YE20"/>
<reference evidence="5 6" key="1">
    <citation type="journal article" date="2014" name="Nat. Genet.">
        <title>Genome sequence of the hot pepper provides insights into the evolution of pungency in Capsicum species.</title>
        <authorList>
            <person name="Kim S."/>
            <person name="Park M."/>
            <person name="Yeom S.I."/>
            <person name="Kim Y.M."/>
            <person name="Lee J.M."/>
            <person name="Lee H.A."/>
            <person name="Seo E."/>
            <person name="Choi J."/>
            <person name="Cheong K."/>
            <person name="Kim K.T."/>
            <person name="Jung K."/>
            <person name="Lee G.W."/>
            <person name="Oh S.K."/>
            <person name="Bae C."/>
            <person name="Kim S.B."/>
            <person name="Lee H.Y."/>
            <person name="Kim S.Y."/>
            <person name="Kim M.S."/>
            <person name="Kang B.C."/>
            <person name="Jo Y.D."/>
            <person name="Yang H.B."/>
            <person name="Jeong H.J."/>
            <person name="Kang W.H."/>
            <person name="Kwon J.K."/>
            <person name="Shin C."/>
            <person name="Lim J.Y."/>
            <person name="Park J.H."/>
            <person name="Huh J.H."/>
            <person name="Kim J.S."/>
            <person name="Kim B.D."/>
            <person name="Cohen O."/>
            <person name="Paran I."/>
            <person name="Suh M.C."/>
            <person name="Lee S.B."/>
            <person name="Kim Y.K."/>
            <person name="Shin Y."/>
            <person name="Noh S.J."/>
            <person name="Park J."/>
            <person name="Seo Y.S."/>
            <person name="Kwon S.Y."/>
            <person name="Kim H.A."/>
            <person name="Park J.M."/>
            <person name="Kim H.J."/>
            <person name="Choi S.B."/>
            <person name="Bosland P.W."/>
            <person name="Reeves G."/>
            <person name="Jo S.H."/>
            <person name="Lee B.W."/>
            <person name="Cho H.T."/>
            <person name="Choi H.S."/>
            <person name="Lee M.S."/>
            <person name="Yu Y."/>
            <person name="Do Choi Y."/>
            <person name="Park B.S."/>
            <person name="van Deynze A."/>
            <person name="Ashrafi H."/>
            <person name="Hill T."/>
            <person name="Kim W.T."/>
            <person name="Pai H.S."/>
            <person name="Ahn H.K."/>
            <person name="Yeam I."/>
            <person name="Giovannoni J.J."/>
            <person name="Rose J.K."/>
            <person name="Sorensen I."/>
            <person name="Lee S.J."/>
            <person name="Kim R.W."/>
            <person name="Choi I.Y."/>
            <person name="Choi B.S."/>
            <person name="Lim J.S."/>
            <person name="Lee Y.H."/>
            <person name="Choi D."/>
        </authorList>
    </citation>
    <scope>NUCLEOTIDE SEQUENCE [LARGE SCALE GENOMIC DNA]</scope>
    <source>
        <strain evidence="6">cv. CM334</strain>
    </source>
</reference>
<evidence type="ECO:0000256" key="2">
    <source>
        <dbReference type="ARBA" id="ARBA00023002"/>
    </source>
</evidence>
<dbReference type="PANTHER" id="PTHR11624:SF96">
    <property type="entry name" value="PYRUVATE DEHYDROGENASE E1 COMPONENT SUBUNIT BETA, MITOCHONDRIAL"/>
    <property type="match status" value="1"/>
</dbReference>
<evidence type="ECO:0000313" key="6">
    <source>
        <dbReference type="Proteomes" id="UP000222542"/>
    </source>
</evidence>
<evidence type="ECO:0000256" key="4">
    <source>
        <dbReference type="RuleBase" id="RU364074"/>
    </source>
</evidence>
<comment type="cofactor">
    <cofactor evidence="1 4">
        <name>thiamine diphosphate</name>
        <dbReference type="ChEBI" id="CHEBI:58937"/>
    </cofactor>
</comment>
<keyword evidence="6" id="KW-1185">Reference proteome</keyword>
<evidence type="ECO:0000256" key="3">
    <source>
        <dbReference type="ARBA" id="ARBA00023052"/>
    </source>
</evidence>
<keyword evidence="2 4" id="KW-0560">Oxidoreductase</keyword>
<comment type="caution">
    <text evidence="5">The sequence shown here is derived from an EMBL/GenBank/DDBJ whole genome shotgun (WGS) entry which is preliminary data.</text>
</comment>